<dbReference type="InterPro" id="IPR042245">
    <property type="entry name" value="Tgt2/MlaC_sf"/>
</dbReference>
<dbReference type="InterPro" id="IPR008869">
    <property type="entry name" value="MlaC/ttg2D"/>
</dbReference>
<dbReference type="EMBL" id="ASRX01000021">
    <property type="protein sequence ID" value="EYF05719.1"/>
    <property type="molecule type" value="Genomic_DNA"/>
</dbReference>
<proteinExistence type="predicted"/>
<sequence length="205" mass="22790">MTRSKVKLFAVVLSLCTMTFAGAAFAGEATDLVKAKQTTLFQVMKQDKAANSPKVSALFDEMLDYKALAEASLGSEWAGRTDAERAEFSELLKQLVRRSYEKNLRKTLDFDIQYVGEKATGETVIVETKAVPKSKTGTSARRPTDDVIIAYKMVKKDGAWRVRDIVTDDVSLVSSYRSQFTKIVKKDGFPVLIKKMKDKIAKGES</sequence>
<feature type="chain" id="PRO_5001500047" evidence="1">
    <location>
        <begin position="24"/>
        <end position="205"/>
    </location>
</feature>
<dbReference type="STRING" id="1192034.CAP_3009"/>
<keyword evidence="1" id="KW-0732">Signal</keyword>
<comment type="caution">
    <text evidence="2">The sequence shown here is derived from an EMBL/GenBank/DDBJ whole genome shotgun (WGS) entry which is preliminary data.</text>
</comment>
<accession>A0A017T902</accession>
<protein>
    <submittedName>
        <fullName evidence="2">Toluene tolerance</fullName>
    </submittedName>
</protein>
<dbReference type="Pfam" id="PF05494">
    <property type="entry name" value="MlaC"/>
    <property type="match status" value="1"/>
</dbReference>
<dbReference type="RefSeq" id="WP_231511499.1">
    <property type="nucleotide sequence ID" value="NZ_ASRX01000021.1"/>
</dbReference>
<evidence type="ECO:0000256" key="1">
    <source>
        <dbReference type="SAM" id="SignalP"/>
    </source>
</evidence>
<evidence type="ECO:0000313" key="3">
    <source>
        <dbReference type="Proteomes" id="UP000019678"/>
    </source>
</evidence>
<dbReference type="PANTHER" id="PTHR36573:SF1">
    <property type="entry name" value="INTERMEMBRANE PHOSPHOLIPID TRANSPORT SYSTEM BINDING PROTEIN MLAC"/>
    <property type="match status" value="1"/>
</dbReference>
<dbReference type="eggNOG" id="COG2854">
    <property type="taxonomic scope" value="Bacteria"/>
</dbReference>
<organism evidence="2 3">
    <name type="scientific">Chondromyces apiculatus DSM 436</name>
    <dbReference type="NCBI Taxonomy" id="1192034"/>
    <lineage>
        <taxon>Bacteria</taxon>
        <taxon>Pseudomonadati</taxon>
        <taxon>Myxococcota</taxon>
        <taxon>Polyangia</taxon>
        <taxon>Polyangiales</taxon>
        <taxon>Polyangiaceae</taxon>
        <taxon>Chondromyces</taxon>
    </lineage>
</organism>
<dbReference type="Proteomes" id="UP000019678">
    <property type="component" value="Unassembled WGS sequence"/>
</dbReference>
<feature type="signal peptide" evidence="1">
    <location>
        <begin position="1"/>
        <end position="23"/>
    </location>
</feature>
<evidence type="ECO:0000313" key="2">
    <source>
        <dbReference type="EMBL" id="EYF05719.1"/>
    </source>
</evidence>
<reference evidence="2 3" key="1">
    <citation type="submission" date="2013-05" db="EMBL/GenBank/DDBJ databases">
        <title>Genome assembly of Chondromyces apiculatus DSM 436.</title>
        <authorList>
            <person name="Sharma G."/>
            <person name="Khatri I."/>
            <person name="Kaur C."/>
            <person name="Mayilraj S."/>
            <person name="Subramanian S."/>
        </authorList>
    </citation>
    <scope>NUCLEOTIDE SEQUENCE [LARGE SCALE GENOMIC DNA]</scope>
    <source>
        <strain evidence="2 3">DSM 436</strain>
    </source>
</reference>
<gene>
    <name evidence="2" type="ORF">CAP_3009</name>
</gene>
<name>A0A017T902_9BACT</name>
<dbReference type="Gene3D" id="3.10.450.710">
    <property type="entry name" value="Tgt2/MlaC"/>
    <property type="match status" value="1"/>
</dbReference>
<dbReference type="AlphaFoldDB" id="A0A017T902"/>
<dbReference type="PANTHER" id="PTHR36573">
    <property type="entry name" value="INTERMEMBRANE PHOSPHOLIPID TRANSPORT SYSTEM BINDING PROTEIN MLAC"/>
    <property type="match status" value="1"/>
</dbReference>
<keyword evidence="3" id="KW-1185">Reference proteome</keyword>